<comment type="caution">
    <text evidence="1">The sequence shown here is derived from an EMBL/GenBank/DDBJ whole genome shotgun (WGS) entry which is preliminary data.</text>
</comment>
<protein>
    <submittedName>
        <fullName evidence="1">Uncharacterized protein</fullName>
    </submittedName>
</protein>
<evidence type="ECO:0000313" key="1">
    <source>
        <dbReference type="EMBL" id="TFY70412.1"/>
    </source>
</evidence>
<accession>A0A4Y9Z7B7</accession>
<keyword evidence="2" id="KW-1185">Reference proteome</keyword>
<dbReference type="OrthoDB" id="10582060at2759"/>
<dbReference type="AlphaFoldDB" id="A0A4Y9Z7B7"/>
<sequence length="303" mass="33894">MINTVHRKYVAAAVYDHTRILIPETRTTGVDLRIFLSRPGTRSGWTLGIQNTYDSELASPILAIKSYSPISQHHNGRPGEKARTPWPGVQDHIVHCNILLADLIAHDAIRVAKEPWFAAAFYGRYVVTRLSPSQQRSAHRDRRSRIVLVLCSIQDLPIYRVEGPMVDRDLGLWVGLARDSIQFQLGGAALVDTVTIVALIQDVDVDFEAAYPPTAKCRCGRSDHLREKATPRHRTTAIRVGATESESAYGAVRTSAPVAQRPLIMTREPFAPAARLLCAHACCHPVYFQHQWMLEPSTLFEME</sequence>
<organism evidence="1 2">
    <name type="scientific">Dentipellis fragilis</name>
    <dbReference type="NCBI Taxonomy" id="205917"/>
    <lineage>
        <taxon>Eukaryota</taxon>
        <taxon>Fungi</taxon>
        <taxon>Dikarya</taxon>
        <taxon>Basidiomycota</taxon>
        <taxon>Agaricomycotina</taxon>
        <taxon>Agaricomycetes</taxon>
        <taxon>Russulales</taxon>
        <taxon>Hericiaceae</taxon>
        <taxon>Dentipellis</taxon>
    </lineage>
</organism>
<proteinExistence type="predicted"/>
<dbReference type="Proteomes" id="UP000298327">
    <property type="component" value="Unassembled WGS sequence"/>
</dbReference>
<gene>
    <name evidence="1" type="ORF">EVG20_g2589</name>
</gene>
<evidence type="ECO:0000313" key="2">
    <source>
        <dbReference type="Proteomes" id="UP000298327"/>
    </source>
</evidence>
<reference evidence="1 2" key="1">
    <citation type="submission" date="2019-02" db="EMBL/GenBank/DDBJ databases">
        <title>Genome sequencing of the rare red list fungi Dentipellis fragilis.</title>
        <authorList>
            <person name="Buettner E."/>
            <person name="Kellner H."/>
        </authorList>
    </citation>
    <scope>NUCLEOTIDE SEQUENCE [LARGE SCALE GENOMIC DNA]</scope>
    <source>
        <strain evidence="1 2">DSM 105465</strain>
    </source>
</reference>
<name>A0A4Y9Z7B7_9AGAM</name>
<dbReference type="EMBL" id="SEOQ01000102">
    <property type="protein sequence ID" value="TFY70412.1"/>
    <property type="molecule type" value="Genomic_DNA"/>
</dbReference>